<dbReference type="OrthoDB" id="1631251at2759"/>
<keyword evidence="3" id="KW-1185">Reference proteome</keyword>
<dbReference type="EMBL" id="JACEFO010002605">
    <property type="protein sequence ID" value="KAF8654856.1"/>
    <property type="molecule type" value="Genomic_DNA"/>
</dbReference>
<gene>
    <name evidence="2" type="ORF">HU200_061435</name>
</gene>
<feature type="region of interest" description="Disordered" evidence="1">
    <location>
        <begin position="1"/>
        <end position="20"/>
    </location>
</feature>
<evidence type="ECO:0008006" key="4">
    <source>
        <dbReference type="Google" id="ProtNLM"/>
    </source>
</evidence>
<name>A0A835A8I2_9POAL</name>
<sequence>MALASSPHGRKKPPNPAAPLANHGLLPADLMFDVLLCLPAKELCRFPRPVFAKAHSSRHPLVLGLRNRSKVHIIVTCPATPSRDAVASFNMATEETEASSPT</sequence>
<evidence type="ECO:0000256" key="1">
    <source>
        <dbReference type="SAM" id="MobiDB-lite"/>
    </source>
</evidence>
<comment type="caution">
    <text evidence="2">The sequence shown here is derived from an EMBL/GenBank/DDBJ whole genome shotgun (WGS) entry which is preliminary data.</text>
</comment>
<evidence type="ECO:0000313" key="3">
    <source>
        <dbReference type="Proteomes" id="UP000636709"/>
    </source>
</evidence>
<dbReference type="AlphaFoldDB" id="A0A835A8I2"/>
<accession>A0A835A8I2</accession>
<protein>
    <recommendedName>
        <fullName evidence="4">F-box domain-containing protein</fullName>
    </recommendedName>
</protein>
<dbReference type="Proteomes" id="UP000636709">
    <property type="component" value="Unassembled WGS sequence"/>
</dbReference>
<evidence type="ECO:0000313" key="2">
    <source>
        <dbReference type="EMBL" id="KAF8654856.1"/>
    </source>
</evidence>
<reference evidence="2" key="1">
    <citation type="submission" date="2020-07" db="EMBL/GenBank/DDBJ databases">
        <title>Genome sequence and genetic diversity analysis of an under-domesticated orphan crop, white fonio (Digitaria exilis).</title>
        <authorList>
            <person name="Bennetzen J.L."/>
            <person name="Chen S."/>
            <person name="Ma X."/>
            <person name="Wang X."/>
            <person name="Yssel A.E.J."/>
            <person name="Chaluvadi S.R."/>
            <person name="Johnson M."/>
            <person name="Gangashetty P."/>
            <person name="Hamidou F."/>
            <person name="Sanogo M.D."/>
            <person name="Zwaenepoel A."/>
            <person name="Wallace J."/>
            <person name="Van De Peer Y."/>
            <person name="Van Deynze A."/>
        </authorList>
    </citation>
    <scope>NUCLEOTIDE SEQUENCE</scope>
    <source>
        <tissue evidence="2">Leaves</tissue>
    </source>
</reference>
<proteinExistence type="predicted"/>
<organism evidence="2 3">
    <name type="scientific">Digitaria exilis</name>
    <dbReference type="NCBI Taxonomy" id="1010633"/>
    <lineage>
        <taxon>Eukaryota</taxon>
        <taxon>Viridiplantae</taxon>
        <taxon>Streptophyta</taxon>
        <taxon>Embryophyta</taxon>
        <taxon>Tracheophyta</taxon>
        <taxon>Spermatophyta</taxon>
        <taxon>Magnoliopsida</taxon>
        <taxon>Liliopsida</taxon>
        <taxon>Poales</taxon>
        <taxon>Poaceae</taxon>
        <taxon>PACMAD clade</taxon>
        <taxon>Panicoideae</taxon>
        <taxon>Panicodae</taxon>
        <taxon>Paniceae</taxon>
        <taxon>Anthephorinae</taxon>
        <taxon>Digitaria</taxon>
    </lineage>
</organism>